<feature type="transmembrane region" description="Helical" evidence="7">
    <location>
        <begin position="325"/>
        <end position="345"/>
    </location>
</feature>
<organism evidence="9 10">
    <name type="scientific">Colletotrichum lupini</name>
    <dbReference type="NCBI Taxonomy" id="145971"/>
    <lineage>
        <taxon>Eukaryota</taxon>
        <taxon>Fungi</taxon>
        <taxon>Dikarya</taxon>
        <taxon>Ascomycota</taxon>
        <taxon>Pezizomycotina</taxon>
        <taxon>Sordariomycetes</taxon>
        <taxon>Hypocreomycetidae</taxon>
        <taxon>Glomerellales</taxon>
        <taxon>Glomerellaceae</taxon>
        <taxon>Colletotrichum</taxon>
        <taxon>Colletotrichum acutatum species complex</taxon>
    </lineage>
</organism>
<dbReference type="InterPro" id="IPR020846">
    <property type="entry name" value="MFS_dom"/>
</dbReference>
<keyword evidence="4 7" id="KW-1133">Transmembrane helix</keyword>
<comment type="similarity">
    <text evidence="6">Belongs to the major facilitator superfamily. Allantoate permease family.</text>
</comment>
<proteinExistence type="inferred from homology"/>
<dbReference type="PROSITE" id="PS50850">
    <property type="entry name" value="MFS"/>
    <property type="match status" value="1"/>
</dbReference>
<dbReference type="InterPro" id="IPR036259">
    <property type="entry name" value="MFS_trans_sf"/>
</dbReference>
<dbReference type="InterPro" id="IPR011701">
    <property type="entry name" value="MFS"/>
</dbReference>
<dbReference type="GeneID" id="73340915"/>
<evidence type="ECO:0000256" key="6">
    <source>
        <dbReference type="ARBA" id="ARBA00037968"/>
    </source>
</evidence>
<reference evidence="9" key="1">
    <citation type="journal article" date="2021" name="Mol. Plant Microbe Interact.">
        <title>Complete Genome Sequence of the Plant-Pathogenic Fungus Colletotrichum lupini.</title>
        <authorList>
            <person name="Baroncelli R."/>
            <person name="Pensec F."/>
            <person name="Da Lio D."/>
            <person name="Boufleur T."/>
            <person name="Vicente I."/>
            <person name="Sarrocco S."/>
            <person name="Picot A."/>
            <person name="Baraldi E."/>
            <person name="Sukno S."/>
            <person name="Thon M."/>
            <person name="Le Floch G."/>
        </authorList>
    </citation>
    <scope>NUCLEOTIDE SEQUENCE</scope>
    <source>
        <strain evidence="9">IMI 504893</strain>
    </source>
</reference>
<comment type="subcellular location">
    <subcellularLocation>
        <location evidence="1">Membrane</location>
        <topology evidence="1">Multi-pass membrane protein</topology>
    </subcellularLocation>
</comment>
<accession>A0A9Q8SRU3</accession>
<feature type="domain" description="Major facilitator superfamily (MFS) profile" evidence="8">
    <location>
        <begin position="166"/>
        <end position="616"/>
    </location>
</feature>
<keyword evidence="10" id="KW-1185">Reference proteome</keyword>
<dbReference type="EMBL" id="CP019475">
    <property type="protein sequence ID" value="UQC81422.1"/>
    <property type="molecule type" value="Genomic_DNA"/>
</dbReference>
<dbReference type="FunFam" id="1.20.1250.20:FF:000064">
    <property type="entry name" value="MFS allantoate transporter"/>
    <property type="match status" value="1"/>
</dbReference>
<dbReference type="Pfam" id="PF07690">
    <property type="entry name" value="MFS_1"/>
    <property type="match status" value="1"/>
</dbReference>
<evidence type="ECO:0000259" key="8">
    <source>
        <dbReference type="PROSITE" id="PS50850"/>
    </source>
</evidence>
<evidence type="ECO:0000256" key="5">
    <source>
        <dbReference type="ARBA" id="ARBA00023136"/>
    </source>
</evidence>
<keyword evidence="5 7" id="KW-0472">Membrane</keyword>
<feature type="transmembrane region" description="Helical" evidence="7">
    <location>
        <begin position="233"/>
        <end position="252"/>
    </location>
</feature>
<evidence type="ECO:0000256" key="3">
    <source>
        <dbReference type="ARBA" id="ARBA00022692"/>
    </source>
</evidence>
<dbReference type="Proteomes" id="UP000830671">
    <property type="component" value="Chromosome 3"/>
</dbReference>
<name>A0A9Q8SRU3_9PEZI</name>
<dbReference type="AlphaFoldDB" id="A0A9Q8SRU3"/>
<dbReference type="GO" id="GO:0022857">
    <property type="term" value="F:transmembrane transporter activity"/>
    <property type="evidence" value="ECO:0007669"/>
    <property type="project" value="InterPro"/>
</dbReference>
<feature type="transmembrane region" description="Helical" evidence="7">
    <location>
        <begin position="544"/>
        <end position="568"/>
    </location>
</feature>
<dbReference type="Gene3D" id="1.20.1250.20">
    <property type="entry name" value="MFS general substrate transporter like domains"/>
    <property type="match status" value="1"/>
</dbReference>
<dbReference type="GO" id="GO:0016020">
    <property type="term" value="C:membrane"/>
    <property type="evidence" value="ECO:0007669"/>
    <property type="project" value="UniProtKB-SubCell"/>
</dbReference>
<evidence type="ECO:0000256" key="2">
    <source>
        <dbReference type="ARBA" id="ARBA00022448"/>
    </source>
</evidence>
<dbReference type="RefSeq" id="XP_049143048.1">
    <property type="nucleotide sequence ID" value="XM_049285905.1"/>
</dbReference>
<dbReference type="SUPFAM" id="SSF103473">
    <property type="entry name" value="MFS general substrate transporter"/>
    <property type="match status" value="1"/>
</dbReference>
<feature type="transmembrane region" description="Helical" evidence="7">
    <location>
        <begin position="429"/>
        <end position="451"/>
    </location>
</feature>
<keyword evidence="2" id="KW-0813">Transport</keyword>
<feature type="transmembrane region" description="Helical" evidence="7">
    <location>
        <begin position="517"/>
        <end position="538"/>
    </location>
</feature>
<feature type="transmembrane region" description="Helical" evidence="7">
    <location>
        <begin position="258"/>
        <end position="282"/>
    </location>
</feature>
<evidence type="ECO:0000256" key="1">
    <source>
        <dbReference type="ARBA" id="ARBA00004141"/>
    </source>
</evidence>
<keyword evidence="3 7" id="KW-0812">Transmembrane</keyword>
<sequence>MEAERGSLSSGTWLARSHVADTRVGYLSRTSFVVGNMARPTSGITAIFTSHIQSKGFLENMTCHATCGDDELVDLKTGTSAVLREGGISRETVDEGCFDFDFRLSKRALATMASSGDTKIDAMTKQQGGDVPSEAMEEKTGQIVDLADGYTPEEEKEVLRKIDLAILPMMCFVFFLQYLDKQSLSYASVFGLITDLNLTSTQYSWCSSIFYVGQLVSEYPFIYLMSRFHLTKFVGVTVVIWGIICMCLAAPHNYAGFAAVRFLLGFAEGAVSPAFITITSIWYRSNEHALRTALWITMNGVAQICGSLLMYGIAKNTHALAPWRVLFLVCGAITSFAGVLFYLFMPNGPKDAWFLNERQKQVLSMRMAKDREGGDKTSFSMTQLKEAVFDIRTWFVFWFGVLVTMQSPVLTFASLVINSIGYDKYQTMLYTAPSGAVQIGMLWIGVCGCMLFPKQRSLVALVLILPPLIGNVLLMKLSTNAGWGMIAASWIASCITAVWSILLSLTASNVKGNTKRAIFNAMFFVGYCAGCIGAPQLWTKKPRYFNGVVTAIVTWCLLFVEIVVYRWLCAKDNKKRDAAQSDGQNIQSQDEVVLDAGGAPESDLTDKQDKLFRYSI</sequence>
<dbReference type="PANTHER" id="PTHR43791:SF103">
    <property type="entry name" value="MAJOR FACILITATOR SUPERFAMILY (MFS) PROFILE DOMAIN-CONTAINING PROTEIN-RELATED"/>
    <property type="match status" value="1"/>
</dbReference>
<feature type="transmembrane region" description="Helical" evidence="7">
    <location>
        <begin position="483"/>
        <end position="505"/>
    </location>
</feature>
<dbReference type="PANTHER" id="PTHR43791">
    <property type="entry name" value="PERMEASE-RELATED"/>
    <property type="match status" value="1"/>
</dbReference>
<protein>
    <submittedName>
        <fullName evidence="9">Major facilitator superfamily transporter</fullName>
    </submittedName>
</protein>
<feature type="transmembrane region" description="Helical" evidence="7">
    <location>
        <begin position="294"/>
        <end position="313"/>
    </location>
</feature>
<feature type="transmembrane region" description="Helical" evidence="7">
    <location>
        <begin position="395"/>
        <end position="417"/>
    </location>
</feature>
<dbReference type="KEGG" id="clup:CLUP02_06908"/>
<evidence type="ECO:0000256" key="4">
    <source>
        <dbReference type="ARBA" id="ARBA00022989"/>
    </source>
</evidence>
<evidence type="ECO:0000256" key="7">
    <source>
        <dbReference type="SAM" id="Phobius"/>
    </source>
</evidence>
<evidence type="ECO:0000313" key="10">
    <source>
        <dbReference type="Proteomes" id="UP000830671"/>
    </source>
</evidence>
<gene>
    <name evidence="9" type="ORF">CLUP02_06908</name>
</gene>
<evidence type="ECO:0000313" key="9">
    <source>
        <dbReference type="EMBL" id="UQC81422.1"/>
    </source>
</evidence>